<dbReference type="Proteomes" id="UP000623842">
    <property type="component" value="Unassembled WGS sequence"/>
</dbReference>
<dbReference type="InterPro" id="IPR029470">
    <property type="entry name" value="PDDEXK_4"/>
</dbReference>
<gene>
    <name evidence="1" type="ORF">GCM10017161_42330</name>
</gene>
<evidence type="ECO:0008006" key="3">
    <source>
        <dbReference type="Google" id="ProtNLM"/>
    </source>
</evidence>
<organism evidence="1 2">
    <name type="scientific">Thalassotalea marina</name>
    <dbReference type="NCBI Taxonomy" id="1673741"/>
    <lineage>
        <taxon>Bacteria</taxon>
        <taxon>Pseudomonadati</taxon>
        <taxon>Pseudomonadota</taxon>
        <taxon>Gammaproteobacteria</taxon>
        <taxon>Alteromonadales</taxon>
        <taxon>Colwelliaceae</taxon>
        <taxon>Thalassotalea</taxon>
    </lineage>
</organism>
<dbReference type="RefSeq" id="WP_189774921.1">
    <property type="nucleotide sequence ID" value="NZ_BNCK01000017.1"/>
</dbReference>
<keyword evidence="2" id="KW-1185">Reference proteome</keyword>
<proteinExistence type="predicted"/>
<dbReference type="AlphaFoldDB" id="A0A919EPD8"/>
<sequence length="328" mass="38776">MTIPNLFSFATSELSQDAFICWFLTWAKSEHAAHDLSLHHCARQFITKIFLKHAKTVPSKITDIKVTKQDRHIDVLCVINNKYPIIIEDKTGSENHSDQLRRYVKEIEQREFNATDILPIYYKTEEQSCYSTVLEHGYQVFLRDEMIEVLEQYEGQNQILLNYRDYLIQITAKVKSFLHLPISEWGWHSWQGFYSCVKNELRDGNWDYIANPRGGFIGFWWHWLGDDKCQQYLQLEEEKLCFKIWVAEGESRTELRSYWHQIINKEAKAFTELDVKKPDRFGNGHYMTVCINSKDYRVINQDNTIDFAQTVKLLRSAEQLLNSVQPSI</sequence>
<dbReference type="EMBL" id="BNCK01000017">
    <property type="protein sequence ID" value="GHG08104.1"/>
    <property type="molecule type" value="Genomic_DNA"/>
</dbReference>
<dbReference type="Pfam" id="PF14281">
    <property type="entry name" value="PDDEXK_4"/>
    <property type="match status" value="1"/>
</dbReference>
<reference evidence="1" key="2">
    <citation type="submission" date="2020-09" db="EMBL/GenBank/DDBJ databases">
        <authorList>
            <person name="Sun Q."/>
            <person name="Kim S."/>
        </authorList>
    </citation>
    <scope>NUCLEOTIDE SEQUENCE</scope>
    <source>
        <strain evidence="1">KCTC 42731</strain>
    </source>
</reference>
<protein>
    <recommendedName>
        <fullName evidence="3">PD-(D/E)XK nuclease superfamily protein</fullName>
    </recommendedName>
</protein>
<accession>A0A919EPD8</accession>
<reference evidence="1" key="1">
    <citation type="journal article" date="2014" name="Int. J. Syst. Evol. Microbiol.">
        <title>Complete genome sequence of Corynebacterium casei LMG S-19264T (=DSM 44701T), isolated from a smear-ripened cheese.</title>
        <authorList>
            <consortium name="US DOE Joint Genome Institute (JGI-PGF)"/>
            <person name="Walter F."/>
            <person name="Albersmeier A."/>
            <person name="Kalinowski J."/>
            <person name="Ruckert C."/>
        </authorList>
    </citation>
    <scope>NUCLEOTIDE SEQUENCE</scope>
    <source>
        <strain evidence="1">KCTC 42731</strain>
    </source>
</reference>
<comment type="caution">
    <text evidence="1">The sequence shown here is derived from an EMBL/GenBank/DDBJ whole genome shotgun (WGS) entry which is preliminary data.</text>
</comment>
<evidence type="ECO:0000313" key="2">
    <source>
        <dbReference type="Proteomes" id="UP000623842"/>
    </source>
</evidence>
<name>A0A919EPD8_9GAMM</name>
<evidence type="ECO:0000313" key="1">
    <source>
        <dbReference type="EMBL" id="GHG08104.1"/>
    </source>
</evidence>